<dbReference type="GO" id="GO:0008652">
    <property type="term" value="P:amino acid biosynthetic process"/>
    <property type="evidence" value="ECO:0007669"/>
    <property type="project" value="UniProtKB-KW"/>
</dbReference>
<dbReference type="Proteomes" id="UP000254808">
    <property type="component" value="Chromosome"/>
</dbReference>
<dbReference type="AlphaFoldDB" id="A0A345UKF6"/>
<comment type="pathway">
    <text evidence="1 11">Metabolic intermediate biosynthesis; chorismate biosynthesis; chorismate from D-erythrose 4-phosphate and phosphoenolpyruvate: step 5/7.</text>
</comment>
<dbReference type="CDD" id="cd00464">
    <property type="entry name" value="SK"/>
    <property type="match status" value="1"/>
</dbReference>
<keyword evidence="9 11" id="KW-0057">Aromatic amino acid biosynthesis</keyword>
<evidence type="ECO:0000313" key="13">
    <source>
        <dbReference type="Proteomes" id="UP000254808"/>
    </source>
</evidence>
<keyword evidence="11" id="KW-0963">Cytoplasm</keyword>
<dbReference type="EC" id="2.7.1.71" evidence="3 11"/>
<dbReference type="HAMAP" id="MF_00109">
    <property type="entry name" value="Shikimate_kinase"/>
    <property type="match status" value="1"/>
</dbReference>
<name>A0A345UKF6_9BACT</name>
<comment type="subcellular location">
    <subcellularLocation>
        <location evidence="11">Cytoplasm</location>
    </subcellularLocation>
</comment>
<dbReference type="EMBL" id="CP027806">
    <property type="protein sequence ID" value="AXJ00958.1"/>
    <property type="molecule type" value="Genomic_DNA"/>
</dbReference>
<keyword evidence="8 11" id="KW-0067">ATP-binding</keyword>
<sequence>MMGCGKSAHGRQLARELNMMFRDLDQLIADQYNMPVSQIFSERGEAFFRAAERDMLNDLLGLPPAVIALGGGALQDEAQARFIRENSILCFIDAPFDSILERVQRNTRRPMLLDENGKLKSEEEIRKILTELDQKRRPLYESAHVHFVPPVNKRVQLSAKKLISEIDAFLQRTNH</sequence>
<feature type="binding site" evidence="11">
    <location>
        <begin position="3"/>
        <end position="8"/>
    </location>
    <ligand>
        <name>ATP</name>
        <dbReference type="ChEBI" id="CHEBI:30616"/>
    </ligand>
</feature>
<dbReference type="PRINTS" id="PR01100">
    <property type="entry name" value="SHIKIMTKNASE"/>
</dbReference>
<evidence type="ECO:0000256" key="8">
    <source>
        <dbReference type="ARBA" id="ARBA00022840"/>
    </source>
</evidence>
<feature type="binding site" evidence="11">
    <location>
        <position position="49"/>
    </location>
    <ligand>
        <name>substrate</name>
    </ligand>
</feature>
<keyword evidence="13" id="KW-1185">Reference proteome</keyword>
<feature type="binding site" evidence="11">
    <location>
        <position position="136"/>
    </location>
    <ligand>
        <name>substrate</name>
    </ligand>
</feature>
<dbReference type="KEGG" id="cprv:CYPRO_1707"/>
<dbReference type="PROSITE" id="PS01128">
    <property type="entry name" value="SHIKIMATE_KINASE"/>
    <property type="match status" value="1"/>
</dbReference>
<feature type="binding site" evidence="11">
    <location>
        <position position="25"/>
    </location>
    <ligand>
        <name>substrate</name>
    </ligand>
</feature>
<feature type="binding site" evidence="11">
    <location>
        <position position="71"/>
    </location>
    <ligand>
        <name>substrate</name>
    </ligand>
</feature>
<dbReference type="InterPro" id="IPR023000">
    <property type="entry name" value="Shikimate_kinase_CS"/>
</dbReference>
<comment type="function">
    <text evidence="11">Catalyzes the specific phosphorylation of the 3-hydroxyl group of shikimic acid using ATP as a cosubstrate.</text>
</comment>
<evidence type="ECO:0000256" key="1">
    <source>
        <dbReference type="ARBA" id="ARBA00004842"/>
    </source>
</evidence>
<dbReference type="PANTHER" id="PTHR21087">
    <property type="entry name" value="SHIKIMATE KINASE"/>
    <property type="match status" value="1"/>
</dbReference>
<dbReference type="InterPro" id="IPR000623">
    <property type="entry name" value="Shikimate_kinase/TSH1"/>
</dbReference>
<dbReference type="GO" id="GO:0005524">
    <property type="term" value="F:ATP binding"/>
    <property type="evidence" value="ECO:0007669"/>
    <property type="project" value="UniProtKB-UniRule"/>
</dbReference>
<evidence type="ECO:0000256" key="7">
    <source>
        <dbReference type="ARBA" id="ARBA00022777"/>
    </source>
</evidence>
<feature type="binding site" evidence="11">
    <location>
        <position position="109"/>
    </location>
    <ligand>
        <name>ATP</name>
        <dbReference type="ChEBI" id="CHEBI:30616"/>
    </ligand>
</feature>
<comment type="cofactor">
    <cofactor evidence="11">
        <name>Mg(2+)</name>
        <dbReference type="ChEBI" id="CHEBI:18420"/>
    </cofactor>
    <text evidence="11">Binds 1 Mg(2+) ion per subunit.</text>
</comment>
<dbReference type="InterPro" id="IPR027417">
    <property type="entry name" value="P-loop_NTPase"/>
</dbReference>
<evidence type="ECO:0000256" key="4">
    <source>
        <dbReference type="ARBA" id="ARBA00022605"/>
    </source>
</evidence>
<comment type="similarity">
    <text evidence="2 11">Belongs to the shikimate kinase family.</text>
</comment>
<keyword evidence="11" id="KW-0460">Magnesium</keyword>
<comment type="catalytic activity">
    <reaction evidence="10 11">
        <text>shikimate + ATP = 3-phosphoshikimate + ADP + H(+)</text>
        <dbReference type="Rhea" id="RHEA:13121"/>
        <dbReference type="ChEBI" id="CHEBI:15378"/>
        <dbReference type="ChEBI" id="CHEBI:30616"/>
        <dbReference type="ChEBI" id="CHEBI:36208"/>
        <dbReference type="ChEBI" id="CHEBI:145989"/>
        <dbReference type="ChEBI" id="CHEBI:456216"/>
        <dbReference type="EC" id="2.7.1.71"/>
    </reaction>
</comment>
<feature type="binding site" evidence="11">
    <location>
        <position position="7"/>
    </location>
    <ligand>
        <name>Mg(2+)</name>
        <dbReference type="ChEBI" id="CHEBI:18420"/>
    </ligand>
</feature>
<evidence type="ECO:0000313" key="12">
    <source>
        <dbReference type="EMBL" id="AXJ00958.1"/>
    </source>
</evidence>
<dbReference type="GO" id="GO:0005829">
    <property type="term" value="C:cytosol"/>
    <property type="evidence" value="ECO:0007669"/>
    <property type="project" value="TreeGrafter"/>
</dbReference>
<dbReference type="Pfam" id="PF01202">
    <property type="entry name" value="SKI"/>
    <property type="match status" value="1"/>
</dbReference>
<evidence type="ECO:0000256" key="11">
    <source>
        <dbReference type="HAMAP-Rule" id="MF_00109"/>
    </source>
</evidence>
<accession>A0A345UKF6</accession>
<dbReference type="UniPathway" id="UPA00053">
    <property type="reaction ID" value="UER00088"/>
</dbReference>
<evidence type="ECO:0000256" key="2">
    <source>
        <dbReference type="ARBA" id="ARBA00006997"/>
    </source>
</evidence>
<reference evidence="12 13" key="1">
    <citation type="submission" date="2018-03" db="EMBL/GenBank/DDBJ databases">
        <title>Phenotypic and genomic properties of Cyclonatronum proteinivorum gen. nov., sp. nov., a haloalkaliphilic bacteroidete from soda lakes possessing Na+-translocating rhodopsin.</title>
        <authorList>
            <person name="Toshchakov S.V."/>
            <person name="Korzhenkov A."/>
            <person name="Samarov N.I."/>
            <person name="Kublanov I.V."/>
            <person name="Muntyan M.S."/>
            <person name="Sorokin D.Y."/>
        </authorList>
    </citation>
    <scope>NUCLEOTIDE SEQUENCE [LARGE SCALE GENOMIC DNA]</scope>
    <source>
        <strain evidence="12 13">Omega</strain>
    </source>
</reference>
<dbReference type="Gene3D" id="3.40.50.300">
    <property type="entry name" value="P-loop containing nucleotide triphosphate hydrolases"/>
    <property type="match status" value="1"/>
</dbReference>
<keyword evidence="6 11" id="KW-0547">Nucleotide-binding</keyword>
<comment type="subunit">
    <text evidence="11">Monomer.</text>
</comment>
<keyword evidence="7 11" id="KW-0418">Kinase</keyword>
<keyword evidence="11" id="KW-0479">Metal-binding</keyword>
<evidence type="ECO:0000256" key="10">
    <source>
        <dbReference type="ARBA" id="ARBA00048567"/>
    </source>
</evidence>
<dbReference type="GO" id="GO:0009423">
    <property type="term" value="P:chorismate biosynthetic process"/>
    <property type="evidence" value="ECO:0007669"/>
    <property type="project" value="UniProtKB-UniRule"/>
</dbReference>
<proteinExistence type="inferred from homology"/>
<evidence type="ECO:0000256" key="6">
    <source>
        <dbReference type="ARBA" id="ARBA00022741"/>
    </source>
</evidence>
<dbReference type="GO" id="GO:0009073">
    <property type="term" value="P:aromatic amino acid family biosynthetic process"/>
    <property type="evidence" value="ECO:0007669"/>
    <property type="project" value="UniProtKB-KW"/>
</dbReference>
<dbReference type="InterPro" id="IPR031322">
    <property type="entry name" value="Shikimate/glucono_kinase"/>
</dbReference>
<dbReference type="SUPFAM" id="SSF52540">
    <property type="entry name" value="P-loop containing nucleoside triphosphate hydrolases"/>
    <property type="match status" value="1"/>
</dbReference>
<protein>
    <recommendedName>
        <fullName evidence="3 11">Shikimate kinase</fullName>
        <shortName evidence="11">SK</shortName>
        <ecNumber evidence="3 11">2.7.1.71</ecNumber>
    </recommendedName>
</protein>
<evidence type="ECO:0000256" key="3">
    <source>
        <dbReference type="ARBA" id="ARBA00012154"/>
    </source>
</evidence>
<gene>
    <name evidence="11" type="primary">aroK</name>
    <name evidence="12" type="ORF">CYPRO_1707</name>
</gene>
<keyword evidence="4 11" id="KW-0028">Amino-acid biosynthesis</keyword>
<dbReference type="GO" id="GO:0004765">
    <property type="term" value="F:shikimate kinase activity"/>
    <property type="evidence" value="ECO:0007669"/>
    <property type="project" value="UniProtKB-UniRule"/>
</dbReference>
<keyword evidence="5 11" id="KW-0808">Transferase</keyword>
<evidence type="ECO:0000256" key="9">
    <source>
        <dbReference type="ARBA" id="ARBA00023141"/>
    </source>
</evidence>
<organism evidence="12 13">
    <name type="scientific">Cyclonatronum proteinivorum</name>
    <dbReference type="NCBI Taxonomy" id="1457365"/>
    <lineage>
        <taxon>Bacteria</taxon>
        <taxon>Pseudomonadati</taxon>
        <taxon>Balneolota</taxon>
        <taxon>Balneolia</taxon>
        <taxon>Balneolales</taxon>
        <taxon>Cyclonatronaceae</taxon>
        <taxon>Cyclonatronum</taxon>
    </lineage>
</organism>
<dbReference type="GO" id="GO:0000287">
    <property type="term" value="F:magnesium ion binding"/>
    <property type="evidence" value="ECO:0007669"/>
    <property type="project" value="UniProtKB-UniRule"/>
</dbReference>
<dbReference type="PANTHER" id="PTHR21087:SF16">
    <property type="entry name" value="SHIKIMATE KINASE 1, CHLOROPLASTIC"/>
    <property type="match status" value="1"/>
</dbReference>
<comment type="caution">
    <text evidence="11">Lacks conserved residue(s) required for the propagation of feature annotation.</text>
</comment>
<evidence type="ECO:0000256" key="5">
    <source>
        <dbReference type="ARBA" id="ARBA00022679"/>
    </source>
</evidence>